<protein>
    <submittedName>
        <fullName evidence="1">Uncharacterized protein</fullName>
    </submittedName>
</protein>
<gene>
    <name evidence="1" type="ORF">AAF712_004924</name>
</gene>
<evidence type="ECO:0000313" key="1">
    <source>
        <dbReference type="EMBL" id="KAL0068021.1"/>
    </source>
</evidence>
<sequence>MCNPHNQPVLKELVRHIYKHRYATLKRHAQSLLAAFPKGDCLVKSYPSEEQWSPLRQKLSTRLANIRLKKPNFLVLRDETLASPLLLIYWEEHFRKCCALLEEIIEAIPSRYWCLEAVGDYLYDENISVESPSELDPEVVSIFLKGIASFYKYEAARRALVNHPSCKRKAPIKLVFLELELQDLFEPSPEALRPLIESWGLPSVTGKYLPPAEFTVYAPHCTAAAMAACARSGTDIDATRTSRFPLLESLQKFYSEISGLLLHDLFERLDSDDGSGSDGDLAPATEEALATDINLASLSIDVSSNDLEKDSTSSDP</sequence>
<comment type="caution">
    <text evidence="1">The sequence shown here is derived from an EMBL/GenBank/DDBJ whole genome shotgun (WGS) entry which is preliminary data.</text>
</comment>
<reference evidence="1 2" key="1">
    <citation type="submission" date="2024-05" db="EMBL/GenBank/DDBJ databases">
        <title>A draft genome resource for the thread blight pathogen Marasmius tenuissimus strain MS-2.</title>
        <authorList>
            <person name="Yulfo-Soto G.E."/>
            <person name="Baruah I.K."/>
            <person name="Amoako-Attah I."/>
            <person name="Bukari Y."/>
            <person name="Meinhardt L.W."/>
            <person name="Bailey B.A."/>
            <person name="Cohen S.P."/>
        </authorList>
    </citation>
    <scope>NUCLEOTIDE SEQUENCE [LARGE SCALE GENOMIC DNA]</scope>
    <source>
        <strain evidence="1 2">MS-2</strain>
    </source>
</reference>
<dbReference type="EMBL" id="JBBXMP010000021">
    <property type="protein sequence ID" value="KAL0068021.1"/>
    <property type="molecule type" value="Genomic_DNA"/>
</dbReference>
<accession>A0ABR3A2B8</accession>
<evidence type="ECO:0000313" key="2">
    <source>
        <dbReference type="Proteomes" id="UP001437256"/>
    </source>
</evidence>
<dbReference type="Proteomes" id="UP001437256">
    <property type="component" value="Unassembled WGS sequence"/>
</dbReference>
<organism evidence="1 2">
    <name type="scientific">Marasmius tenuissimus</name>
    <dbReference type="NCBI Taxonomy" id="585030"/>
    <lineage>
        <taxon>Eukaryota</taxon>
        <taxon>Fungi</taxon>
        <taxon>Dikarya</taxon>
        <taxon>Basidiomycota</taxon>
        <taxon>Agaricomycotina</taxon>
        <taxon>Agaricomycetes</taxon>
        <taxon>Agaricomycetidae</taxon>
        <taxon>Agaricales</taxon>
        <taxon>Marasmiineae</taxon>
        <taxon>Marasmiaceae</taxon>
        <taxon>Marasmius</taxon>
    </lineage>
</organism>
<keyword evidence="2" id="KW-1185">Reference proteome</keyword>
<proteinExistence type="predicted"/>
<name>A0ABR3A2B8_9AGAR</name>